<accession>A0A9Q1GA09</accession>
<name>A0A9Q1GA09_SYNKA</name>
<reference evidence="1" key="1">
    <citation type="journal article" date="2023" name="Science">
        <title>Genome structures resolve the early diversification of teleost fishes.</title>
        <authorList>
            <person name="Parey E."/>
            <person name="Louis A."/>
            <person name="Montfort J."/>
            <person name="Bouchez O."/>
            <person name="Roques C."/>
            <person name="Iampietro C."/>
            <person name="Lluch J."/>
            <person name="Castinel A."/>
            <person name="Donnadieu C."/>
            <person name="Desvignes T."/>
            <person name="Floi Bucao C."/>
            <person name="Jouanno E."/>
            <person name="Wen M."/>
            <person name="Mejri S."/>
            <person name="Dirks R."/>
            <person name="Jansen H."/>
            <person name="Henkel C."/>
            <person name="Chen W.J."/>
            <person name="Zahm M."/>
            <person name="Cabau C."/>
            <person name="Klopp C."/>
            <person name="Thompson A.W."/>
            <person name="Robinson-Rechavi M."/>
            <person name="Braasch I."/>
            <person name="Lecointre G."/>
            <person name="Bobe J."/>
            <person name="Postlethwait J.H."/>
            <person name="Berthelot C."/>
            <person name="Roest Crollius H."/>
            <person name="Guiguen Y."/>
        </authorList>
    </citation>
    <scope>NUCLEOTIDE SEQUENCE</scope>
    <source>
        <strain evidence="1">WJC10195</strain>
    </source>
</reference>
<dbReference type="AlphaFoldDB" id="A0A9Q1GA09"/>
<evidence type="ECO:0000313" key="2">
    <source>
        <dbReference type="Proteomes" id="UP001152622"/>
    </source>
</evidence>
<dbReference type="EMBL" id="JAINUF010000001">
    <property type="protein sequence ID" value="KAJ8379674.1"/>
    <property type="molecule type" value="Genomic_DNA"/>
</dbReference>
<organism evidence="1 2">
    <name type="scientific">Synaphobranchus kaupii</name>
    <name type="common">Kaup's arrowtooth eel</name>
    <dbReference type="NCBI Taxonomy" id="118154"/>
    <lineage>
        <taxon>Eukaryota</taxon>
        <taxon>Metazoa</taxon>
        <taxon>Chordata</taxon>
        <taxon>Craniata</taxon>
        <taxon>Vertebrata</taxon>
        <taxon>Euteleostomi</taxon>
        <taxon>Actinopterygii</taxon>
        <taxon>Neopterygii</taxon>
        <taxon>Teleostei</taxon>
        <taxon>Anguilliformes</taxon>
        <taxon>Synaphobranchidae</taxon>
        <taxon>Synaphobranchus</taxon>
    </lineage>
</organism>
<comment type="caution">
    <text evidence="1">The sequence shown here is derived from an EMBL/GenBank/DDBJ whole genome shotgun (WGS) entry which is preliminary data.</text>
</comment>
<gene>
    <name evidence="1" type="ORF">SKAU_G00004520</name>
</gene>
<proteinExistence type="predicted"/>
<protein>
    <submittedName>
        <fullName evidence="1">Uncharacterized protein</fullName>
    </submittedName>
</protein>
<sequence>MSHVMGSPSRTRMYRRSFPKVAYLPTKVKRQFIPCQTVEAGTSADRSRCRPRPKRSSIQEHLTPCCLFIWRKSASC</sequence>
<evidence type="ECO:0000313" key="1">
    <source>
        <dbReference type="EMBL" id="KAJ8379674.1"/>
    </source>
</evidence>
<keyword evidence="2" id="KW-1185">Reference proteome</keyword>
<dbReference type="Proteomes" id="UP001152622">
    <property type="component" value="Chromosome 1"/>
</dbReference>